<dbReference type="Proteomes" id="UP000023755">
    <property type="component" value="Chromosome"/>
</dbReference>
<keyword evidence="6" id="KW-1185">Reference proteome</keyword>
<evidence type="ECO:0000313" key="6">
    <source>
        <dbReference type="Proteomes" id="UP000023755"/>
    </source>
</evidence>
<dbReference type="SUPFAM" id="SSF103506">
    <property type="entry name" value="Mitochondrial carrier"/>
    <property type="match status" value="1"/>
</dbReference>
<dbReference type="GO" id="GO:0016020">
    <property type="term" value="C:membrane"/>
    <property type="evidence" value="ECO:0007669"/>
    <property type="project" value="UniProtKB-SubCell"/>
</dbReference>
<evidence type="ECO:0000256" key="1">
    <source>
        <dbReference type="ARBA" id="ARBA00004370"/>
    </source>
</evidence>
<name>X5HMT4_9RICK</name>
<dbReference type="HOGENOM" id="CLU_1093403_0_0_5"/>
<dbReference type="Gene3D" id="1.50.40.10">
    <property type="entry name" value="Mitochondrial carrier domain"/>
    <property type="match status" value="1"/>
</dbReference>
<keyword evidence="2 4" id="KW-0812">Transmembrane</keyword>
<keyword evidence="3 4" id="KW-0472">Membrane</keyword>
<feature type="transmembrane region" description="Helical" evidence="4">
    <location>
        <begin position="167"/>
        <end position="190"/>
    </location>
</feature>
<gene>
    <name evidence="5" type="ORF">NHE_0886</name>
</gene>
<evidence type="ECO:0000256" key="2">
    <source>
        <dbReference type="ARBA" id="ARBA00022692"/>
    </source>
</evidence>
<sequence length="247" mass="27615">MLLDFFLAPLVYAALAAFVAFFVSPVQYVKVVRQDTARSYSSIFRETWYRDDCLRIFFGGAAPYVVMNFLSNLSFGLSDMVSERVLPLGYGILTGIFFRALLGGAIETLMTVYPEVREIVRNKRELASGDGKVSSVLFPSFLRNSVAWLGSTSAYEISTRFHLESGVSILLSVCMGLIFAIVSIPFDVLVTQSCAAREELTLLNRVLRIMRDSKNKFLLGSVIRVLQIVIFTAVTVSTMFFIRYLGI</sequence>
<feature type="transmembrane region" description="Helical" evidence="4">
    <location>
        <begin position="90"/>
        <end position="113"/>
    </location>
</feature>
<dbReference type="STRING" id="1286528.NHE_0886"/>
<reference evidence="5 6" key="1">
    <citation type="submission" date="2014-03" db="EMBL/GenBank/DDBJ databases">
        <title>Sequencing and Comparison of Genomes and Transcriptome Profiles of Human Ehrlichiosis Agents.</title>
        <authorList>
            <person name="Lin M."/>
            <person name="Daugherty S.C."/>
            <person name="Nagaraj S."/>
            <person name="Cheng Z."/>
            <person name="Xiong Q."/>
            <person name="Lin F.-Y."/>
            <person name="Sengamalay N."/>
            <person name="Ott S."/>
            <person name="Godinez A."/>
            <person name="Tallon L.J."/>
            <person name="Sadzewicz L."/>
            <person name="Fraser C.M."/>
            <person name="Dunning Hotopp J.C."/>
            <person name="Rikihisa Y."/>
        </authorList>
    </citation>
    <scope>NUCLEOTIDE SEQUENCE [LARGE SCALE GENOMIC DNA]</scope>
    <source>
        <strain evidence="5 6">Oregon</strain>
    </source>
</reference>
<proteinExistence type="predicted"/>
<dbReference type="InterPro" id="IPR023395">
    <property type="entry name" value="MCP_dom_sf"/>
</dbReference>
<feature type="transmembrane region" description="Helical" evidence="4">
    <location>
        <begin position="53"/>
        <end position="70"/>
    </location>
</feature>
<keyword evidence="4" id="KW-1133">Transmembrane helix</keyword>
<comment type="subcellular location">
    <subcellularLocation>
        <location evidence="1">Membrane</location>
    </subcellularLocation>
</comment>
<evidence type="ECO:0000256" key="4">
    <source>
        <dbReference type="SAM" id="Phobius"/>
    </source>
</evidence>
<dbReference type="RefSeq" id="WP_038560210.1">
    <property type="nucleotide sequence ID" value="NZ_CP007481.1"/>
</dbReference>
<dbReference type="KEGG" id="nhm:NHE_0886"/>
<accession>X5HMT4</accession>
<organism evidence="5 6">
    <name type="scientific">Neorickettsia helminthoeca str. Oregon</name>
    <dbReference type="NCBI Taxonomy" id="1286528"/>
    <lineage>
        <taxon>Bacteria</taxon>
        <taxon>Pseudomonadati</taxon>
        <taxon>Pseudomonadota</taxon>
        <taxon>Alphaproteobacteria</taxon>
        <taxon>Rickettsiales</taxon>
        <taxon>Anaplasmataceae</taxon>
        <taxon>Neorickettsia</taxon>
    </lineage>
</organism>
<dbReference type="AlphaFoldDB" id="X5HMT4"/>
<feature type="transmembrane region" description="Helical" evidence="4">
    <location>
        <begin position="6"/>
        <end position="32"/>
    </location>
</feature>
<protein>
    <submittedName>
        <fullName evidence="5">Uncharacterized protein</fullName>
    </submittedName>
</protein>
<evidence type="ECO:0000256" key="3">
    <source>
        <dbReference type="ARBA" id="ARBA00023136"/>
    </source>
</evidence>
<dbReference type="EMBL" id="CP007481">
    <property type="protein sequence ID" value="AHX11805.1"/>
    <property type="molecule type" value="Genomic_DNA"/>
</dbReference>
<dbReference type="OrthoDB" id="7165380at2"/>
<feature type="transmembrane region" description="Helical" evidence="4">
    <location>
        <begin position="217"/>
        <end position="242"/>
    </location>
</feature>
<evidence type="ECO:0000313" key="5">
    <source>
        <dbReference type="EMBL" id="AHX11805.1"/>
    </source>
</evidence>